<dbReference type="PANTHER" id="PTHR30194:SF3">
    <property type="entry name" value="CROSSOVER JUNCTION ENDODEOXYRIBONUCLEASE RUVC"/>
    <property type="match status" value="1"/>
</dbReference>
<evidence type="ECO:0000256" key="1">
    <source>
        <dbReference type="ARBA" id="ARBA00009518"/>
    </source>
</evidence>
<feature type="active site" evidence="13">
    <location>
        <position position="13"/>
    </location>
</feature>
<comment type="subcellular location">
    <subcellularLocation>
        <location evidence="13">Cytoplasm</location>
    </subcellularLocation>
</comment>
<dbReference type="GO" id="GO:0005737">
    <property type="term" value="C:cytoplasm"/>
    <property type="evidence" value="ECO:0007669"/>
    <property type="project" value="UniProtKB-SubCell"/>
</dbReference>
<evidence type="ECO:0000256" key="13">
    <source>
        <dbReference type="HAMAP-Rule" id="MF_00034"/>
    </source>
</evidence>
<keyword evidence="2 13" id="KW-0963">Cytoplasm</keyword>
<dbReference type="PANTHER" id="PTHR30194">
    <property type="entry name" value="CROSSOVER JUNCTION ENDODEOXYRIBONUCLEASE RUVC"/>
    <property type="match status" value="1"/>
</dbReference>
<comment type="subunit">
    <text evidence="13">Homodimer which binds Holliday junction (HJ) DNA. The HJ becomes 2-fold symmetrical on binding to RuvC with unstacked arms; it has a different conformation from HJ DNA in complex with RuvA. In the full resolvosome a probable DNA-RuvA(4)-RuvB(12)-RuvC(2) complex forms which resolves the HJ.</text>
</comment>
<dbReference type="PRINTS" id="PR00696">
    <property type="entry name" value="RSOLVASERUVC"/>
</dbReference>
<dbReference type="Proteomes" id="UP000231569">
    <property type="component" value="Unassembled WGS sequence"/>
</dbReference>
<keyword evidence="3 13" id="KW-0540">Nuclease</keyword>
<dbReference type="GO" id="GO:0000287">
    <property type="term" value="F:magnesium ion binding"/>
    <property type="evidence" value="ECO:0007669"/>
    <property type="project" value="UniProtKB-UniRule"/>
</dbReference>
<dbReference type="InterPro" id="IPR020563">
    <property type="entry name" value="X-over_junc_endoDNase_Mg_BS"/>
</dbReference>
<dbReference type="HAMAP" id="MF_00034">
    <property type="entry name" value="RuvC"/>
    <property type="match status" value="1"/>
</dbReference>
<evidence type="ECO:0000256" key="5">
    <source>
        <dbReference type="ARBA" id="ARBA00022759"/>
    </source>
</evidence>
<keyword evidence="4 13" id="KW-0479">Metal-binding</keyword>
<keyword evidence="6 13" id="KW-0227">DNA damage</keyword>
<accession>A0A2M8KUQ1</accession>
<dbReference type="Pfam" id="PF02075">
    <property type="entry name" value="RuvC"/>
    <property type="match status" value="1"/>
</dbReference>
<evidence type="ECO:0000313" key="15">
    <source>
        <dbReference type="EMBL" id="PJE63631.1"/>
    </source>
</evidence>
<dbReference type="GO" id="GO:0006310">
    <property type="term" value="P:DNA recombination"/>
    <property type="evidence" value="ECO:0007669"/>
    <property type="project" value="UniProtKB-UniRule"/>
</dbReference>
<dbReference type="AlphaFoldDB" id="A0A2M8KUQ1"/>
<keyword evidence="8 13" id="KW-0460">Magnesium</keyword>
<evidence type="ECO:0000256" key="9">
    <source>
        <dbReference type="ARBA" id="ARBA00023125"/>
    </source>
</evidence>
<keyword evidence="11 13" id="KW-0234">DNA repair</keyword>
<dbReference type="GO" id="GO:0006281">
    <property type="term" value="P:DNA repair"/>
    <property type="evidence" value="ECO:0007669"/>
    <property type="project" value="UniProtKB-UniRule"/>
</dbReference>
<feature type="binding site" evidence="13">
    <location>
        <position position="147"/>
    </location>
    <ligand>
        <name>Mg(2+)</name>
        <dbReference type="ChEBI" id="CHEBI:18420"/>
        <label>1</label>
    </ligand>
</feature>
<comment type="catalytic activity">
    <reaction evidence="12 13">
        <text>Endonucleolytic cleavage at a junction such as a reciprocal single-stranded crossover between two homologous DNA duplexes (Holliday junction).</text>
        <dbReference type="EC" id="3.1.21.10"/>
    </reaction>
</comment>
<keyword evidence="7 13" id="KW-0378">Hydrolase</keyword>
<gene>
    <name evidence="13" type="primary">ruvC</name>
    <name evidence="15" type="ORF">COU89_02275</name>
</gene>
<dbReference type="InterPro" id="IPR012337">
    <property type="entry name" value="RNaseH-like_sf"/>
</dbReference>
<name>A0A2M8KUQ1_9BACT</name>
<comment type="cofactor">
    <cofactor evidence="13">
        <name>Mg(2+)</name>
        <dbReference type="ChEBI" id="CHEBI:18420"/>
    </cofactor>
    <text evidence="13">Binds 2 Mg(2+) ion per subunit.</text>
</comment>
<evidence type="ECO:0000256" key="2">
    <source>
        <dbReference type="ARBA" id="ARBA00022490"/>
    </source>
</evidence>
<feature type="active site" evidence="13">
    <location>
        <position position="74"/>
    </location>
</feature>
<organism evidence="15 16">
    <name type="scientific">Candidatus Roizmanbacteria bacterium CG10_big_fil_rev_8_21_14_0_10_45_7</name>
    <dbReference type="NCBI Taxonomy" id="1974854"/>
    <lineage>
        <taxon>Bacteria</taxon>
        <taxon>Candidatus Roizmaniibacteriota</taxon>
    </lineage>
</organism>
<keyword evidence="10 13" id="KW-0233">DNA recombination</keyword>
<dbReference type="NCBIfam" id="TIGR00228">
    <property type="entry name" value="ruvC"/>
    <property type="match status" value="1"/>
</dbReference>
<dbReference type="SUPFAM" id="SSF53098">
    <property type="entry name" value="Ribonuclease H-like"/>
    <property type="match status" value="1"/>
</dbReference>
<evidence type="ECO:0000256" key="4">
    <source>
        <dbReference type="ARBA" id="ARBA00022723"/>
    </source>
</evidence>
<evidence type="ECO:0000256" key="14">
    <source>
        <dbReference type="NCBIfam" id="TIGR00228"/>
    </source>
</evidence>
<feature type="binding site" evidence="13">
    <location>
        <position position="13"/>
    </location>
    <ligand>
        <name>Mg(2+)</name>
        <dbReference type="ChEBI" id="CHEBI:18420"/>
        <label>1</label>
    </ligand>
</feature>
<dbReference type="InterPro" id="IPR002176">
    <property type="entry name" value="X-over_junc_endoDNase_RuvC"/>
</dbReference>
<dbReference type="Gene3D" id="3.30.420.10">
    <property type="entry name" value="Ribonuclease H-like superfamily/Ribonuclease H"/>
    <property type="match status" value="1"/>
</dbReference>
<dbReference type="EC" id="3.1.21.10" evidence="13 14"/>
<dbReference type="EMBL" id="PFEE01000050">
    <property type="protein sequence ID" value="PJE63631.1"/>
    <property type="molecule type" value="Genomic_DNA"/>
</dbReference>
<reference evidence="16" key="1">
    <citation type="submission" date="2017-09" db="EMBL/GenBank/DDBJ databases">
        <title>Depth-based differentiation of microbial function through sediment-hosted aquifers and enrichment of novel symbionts in the deep terrestrial subsurface.</title>
        <authorList>
            <person name="Probst A.J."/>
            <person name="Ladd B."/>
            <person name="Jarett J.K."/>
            <person name="Geller-Mcgrath D.E."/>
            <person name="Sieber C.M.K."/>
            <person name="Emerson J.B."/>
            <person name="Anantharaman K."/>
            <person name="Thomas B.C."/>
            <person name="Malmstrom R."/>
            <person name="Stieglmeier M."/>
            <person name="Klingl A."/>
            <person name="Woyke T."/>
            <person name="Ryan C.M."/>
            <person name="Banfield J.F."/>
        </authorList>
    </citation>
    <scope>NUCLEOTIDE SEQUENCE [LARGE SCALE GENOMIC DNA]</scope>
</reference>
<feature type="binding site" evidence="13">
    <location>
        <position position="74"/>
    </location>
    <ligand>
        <name>Mg(2+)</name>
        <dbReference type="ChEBI" id="CHEBI:18420"/>
        <label>2</label>
    </ligand>
</feature>
<keyword evidence="9 13" id="KW-0238">DNA-binding</keyword>
<proteinExistence type="inferred from homology"/>
<dbReference type="GO" id="GO:0048476">
    <property type="term" value="C:Holliday junction resolvase complex"/>
    <property type="evidence" value="ECO:0007669"/>
    <property type="project" value="UniProtKB-UniRule"/>
</dbReference>
<evidence type="ECO:0000256" key="3">
    <source>
        <dbReference type="ARBA" id="ARBA00022722"/>
    </source>
</evidence>
<evidence type="ECO:0000313" key="16">
    <source>
        <dbReference type="Proteomes" id="UP000231569"/>
    </source>
</evidence>
<evidence type="ECO:0000256" key="11">
    <source>
        <dbReference type="ARBA" id="ARBA00023204"/>
    </source>
</evidence>
<comment type="function">
    <text evidence="13">The RuvA-RuvB-RuvC complex processes Holliday junction (HJ) DNA during genetic recombination and DNA repair. Endonuclease that resolves HJ intermediates. Cleaves cruciform DNA by making single-stranded nicks across the HJ at symmetrical positions within the homologous arms, yielding a 5'-phosphate and a 3'-hydroxyl group; requires a central core of homology in the junction. The consensus cleavage sequence is 5'-(A/T)TT(C/G)-3'. Cleavage occurs on the 3'-side of the TT dinucleotide at the point of strand exchange. HJ branch migration catalyzed by RuvA-RuvB allows RuvC to scan DNA until it finds its consensus sequence, where it cleaves and resolves the cruciform DNA.</text>
</comment>
<dbReference type="GO" id="GO:0008821">
    <property type="term" value="F:crossover junction DNA endonuclease activity"/>
    <property type="evidence" value="ECO:0007669"/>
    <property type="project" value="UniProtKB-UniRule"/>
</dbReference>
<dbReference type="CDD" id="cd16962">
    <property type="entry name" value="RuvC"/>
    <property type="match status" value="1"/>
</dbReference>
<protein>
    <recommendedName>
        <fullName evidence="13 14">Crossover junction endodeoxyribonuclease RuvC</fullName>
        <ecNumber evidence="13 14">3.1.21.10</ecNumber>
    </recommendedName>
    <alternativeName>
        <fullName evidence="13">Holliday junction nuclease RuvC</fullName>
    </alternativeName>
    <alternativeName>
        <fullName evidence="13">Holliday junction resolvase RuvC</fullName>
    </alternativeName>
</protein>
<comment type="similarity">
    <text evidence="1 13">Belongs to the RuvC family.</text>
</comment>
<evidence type="ECO:0000256" key="8">
    <source>
        <dbReference type="ARBA" id="ARBA00022842"/>
    </source>
</evidence>
<evidence type="ECO:0000256" key="12">
    <source>
        <dbReference type="ARBA" id="ARBA00029354"/>
    </source>
</evidence>
<dbReference type="FunFam" id="3.30.420.10:FF:000002">
    <property type="entry name" value="Crossover junction endodeoxyribonuclease RuvC"/>
    <property type="match status" value="1"/>
</dbReference>
<comment type="caution">
    <text evidence="15">The sequence shown here is derived from an EMBL/GenBank/DDBJ whole genome shotgun (WGS) entry which is preliminary data.</text>
</comment>
<feature type="active site" evidence="13">
    <location>
        <position position="147"/>
    </location>
</feature>
<dbReference type="GO" id="GO:0003677">
    <property type="term" value="F:DNA binding"/>
    <property type="evidence" value="ECO:0007669"/>
    <property type="project" value="UniProtKB-KW"/>
</dbReference>
<evidence type="ECO:0000256" key="10">
    <source>
        <dbReference type="ARBA" id="ARBA00023172"/>
    </source>
</evidence>
<dbReference type="InterPro" id="IPR036397">
    <property type="entry name" value="RNaseH_sf"/>
</dbReference>
<dbReference type="PROSITE" id="PS01321">
    <property type="entry name" value="RUVC"/>
    <property type="match status" value="1"/>
</dbReference>
<evidence type="ECO:0000256" key="6">
    <source>
        <dbReference type="ARBA" id="ARBA00022763"/>
    </source>
</evidence>
<dbReference type="NCBIfam" id="NF000711">
    <property type="entry name" value="PRK00039.2-1"/>
    <property type="match status" value="1"/>
</dbReference>
<keyword evidence="5 13" id="KW-0255">Endonuclease</keyword>
<evidence type="ECO:0000256" key="7">
    <source>
        <dbReference type="ARBA" id="ARBA00022801"/>
    </source>
</evidence>
<sequence>MNEEDVYCILGIDPGIARTGYAFLQKDYGGTITPLAYGCIETSTKKTHEQRFHDIYDTITALIQKYHPQGMAMEDIFMNKNKKTIISVGQAQGVLMLAASTYHLPVIHLTPPQIKQALTGYGHAEKGQVERMAMTYLNLETAPAIDDTSDAIACALACLYINPSLM</sequence>